<comment type="subcellular location">
    <subcellularLocation>
        <location evidence="1">Cell outer membrane</location>
        <topology evidence="1">Multi-pass membrane protein</topology>
    </subcellularLocation>
</comment>
<dbReference type="InterPro" id="IPR008969">
    <property type="entry name" value="CarboxyPept-like_regulatory"/>
</dbReference>
<keyword evidence="1" id="KW-0812">Transmembrane</keyword>
<dbReference type="InterPro" id="IPR039426">
    <property type="entry name" value="TonB-dep_rcpt-like"/>
</dbReference>
<evidence type="ECO:0000256" key="2">
    <source>
        <dbReference type="SAM" id="SignalP"/>
    </source>
</evidence>
<keyword evidence="1" id="KW-0813">Transport</keyword>
<dbReference type="OrthoDB" id="721000at2"/>
<gene>
    <name evidence="4" type="ORF">HMPREF1061_03289</name>
</gene>
<name>I8UUS5_9BACE</name>
<dbReference type="EMBL" id="AGXF01000017">
    <property type="protein sequence ID" value="EIY17950.1"/>
    <property type="molecule type" value="Genomic_DNA"/>
</dbReference>
<dbReference type="NCBIfam" id="TIGR04056">
    <property type="entry name" value="OMP_RagA_SusC"/>
    <property type="match status" value="1"/>
</dbReference>
<comment type="similarity">
    <text evidence="1">Belongs to the TonB-dependent receptor family.</text>
</comment>
<feature type="signal peptide" evidence="2">
    <location>
        <begin position="1"/>
        <end position="17"/>
    </location>
</feature>
<evidence type="ECO:0000259" key="3">
    <source>
        <dbReference type="Pfam" id="PF07715"/>
    </source>
</evidence>
<dbReference type="AlphaFoldDB" id="I8UUS5"/>
<keyword evidence="2" id="KW-0732">Signal</keyword>
<proteinExistence type="inferred from homology"/>
<keyword evidence="1" id="KW-0998">Cell outer membrane</keyword>
<dbReference type="GeneID" id="75112059"/>
<sequence>MVLLACTFIGSGTSALASPSFIGSHTEESLQVELVSQNKDRVVTGTVVDAVEGTPLIGANVMIKGMKTGVITDLNGNYSVKVSNSKDVLVVSYIGYKTREVPVEDLAVINIKLSSNNEMLDEVIVVGSGTQKKVSVTGAISTVKGDFLKSSSSSLTSSLAGRLAGVMVTTNSGEPGTNSSFYIRGVSTFGGRATPLIILDDVEISENDLNSIPVETIENFSILKDASATAIYGARGANGVMLITTKSGMENSKSKISVTLENSFNYLSNFPEFVDGATWMDLYNTALLSRNPDSELRYSPETIQATHDRINPYIYPDVDWADLIFKDMAMSQRANIDISGGGSKVTYYMGLNMTHDSGLLDSPKYYSYNNNINHLNYNFQSNISYKATPSTKIDLRMNAQISNKKGPNYTPSDLFQLALYTNPVVFPAVFPAEEGDTHVRYGNAYLSGNKLYTNPYAYMASSFAQSDANTLNTSLKINQKLDFVTKGLSVNALFNFKNWSRSSYNRTISPYYYNVETYNPETGEYALELLNADGSDFIKQSGISKSSDRTIMLQFQLNYNRRFGKHNVGGMLMYMQRDFKSDVLPHRNQGLSGRFTYDYDQRYLVEFNFGYNGTERLAKKDRFELFPAVSLGWVISNEKFFETFLDKIDNLKIRASYGLVGSDETGSGAGSYLYRDNVELNSIGYTTGSGWNVTNKGPKILQYAIANATWERARKLDIGLDITMFRNLHITADYFHEYRYNILMERASWPKMFGYDEAVPWSNIGAVRSFGGELSVNYKHQFSKDWLIDIRGNFTYVENNYDEKDEPKYNYEWEKATGTPMQAMWGYIADGLFNTEDEIKHSADQSGLGSTPMPGDIKYRDLNGDGIINSHDKCMISEYGKRPRIQYGLGVNVMYKNFDFGAFINGSAMRKVMISGIHPFLSGTLSTSGDKNVFKFVAEDFWTEENRNASYPRLGVLQSEVAGNHVSSTFWLRNGNFLRLKNVELGYTYKFCRLYVRGDNLAVFSPFDLWDPELNWNSYPLQRTVSVGVQMNF</sequence>
<feature type="domain" description="TonB-dependent receptor plug" evidence="3">
    <location>
        <begin position="133"/>
        <end position="240"/>
    </location>
</feature>
<keyword evidence="1" id="KW-1134">Transmembrane beta strand</keyword>
<feature type="chain" id="PRO_5003715247" evidence="2">
    <location>
        <begin position="18"/>
        <end position="1033"/>
    </location>
</feature>
<dbReference type="SUPFAM" id="SSF49464">
    <property type="entry name" value="Carboxypeptidase regulatory domain-like"/>
    <property type="match status" value="1"/>
</dbReference>
<dbReference type="InterPro" id="IPR012910">
    <property type="entry name" value="Plug_dom"/>
</dbReference>
<dbReference type="NCBIfam" id="TIGR04057">
    <property type="entry name" value="SusC_RagA_signa"/>
    <property type="match status" value="1"/>
</dbReference>
<dbReference type="Pfam" id="PF07715">
    <property type="entry name" value="Plug"/>
    <property type="match status" value="1"/>
</dbReference>
<dbReference type="Gene3D" id="2.170.130.10">
    <property type="entry name" value="TonB-dependent receptor, plug domain"/>
    <property type="match status" value="1"/>
</dbReference>
<dbReference type="SUPFAM" id="SSF56935">
    <property type="entry name" value="Porins"/>
    <property type="match status" value="1"/>
</dbReference>
<dbReference type="GO" id="GO:0009279">
    <property type="term" value="C:cell outer membrane"/>
    <property type="evidence" value="ECO:0007669"/>
    <property type="project" value="UniProtKB-SubCell"/>
</dbReference>
<evidence type="ECO:0000313" key="5">
    <source>
        <dbReference type="Proteomes" id="UP000002965"/>
    </source>
</evidence>
<evidence type="ECO:0000256" key="1">
    <source>
        <dbReference type="PROSITE-ProRule" id="PRU01360"/>
    </source>
</evidence>
<dbReference type="RefSeq" id="WP_005682043.1">
    <property type="nucleotide sequence ID" value="NZ_CAXUCB010000016.1"/>
</dbReference>
<keyword evidence="1" id="KW-0472">Membrane</keyword>
<dbReference type="HOGENOM" id="CLU_004317_1_0_10"/>
<dbReference type="InterPro" id="IPR037066">
    <property type="entry name" value="Plug_dom_sf"/>
</dbReference>
<accession>I8UUS5</accession>
<keyword evidence="5" id="KW-1185">Reference proteome</keyword>
<dbReference type="Pfam" id="PF13715">
    <property type="entry name" value="CarbopepD_reg_2"/>
    <property type="match status" value="1"/>
</dbReference>
<evidence type="ECO:0000313" key="4">
    <source>
        <dbReference type="EMBL" id="EIY17950.1"/>
    </source>
</evidence>
<comment type="caution">
    <text evidence="4">The sequence shown here is derived from an EMBL/GenBank/DDBJ whole genome shotgun (WGS) entry which is preliminary data.</text>
</comment>
<reference evidence="4 5" key="1">
    <citation type="submission" date="2012-02" db="EMBL/GenBank/DDBJ databases">
        <title>The Genome Sequence of Bacteroides caccae CL03T12C61.</title>
        <authorList>
            <consortium name="The Broad Institute Genome Sequencing Platform"/>
            <person name="Earl A."/>
            <person name="Ward D."/>
            <person name="Feldgarden M."/>
            <person name="Gevers D."/>
            <person name="Zitomersky N.L."/>
            <person name="Coyne M.J."/>
            <person name="Comstock L.E."/>
            <person name="Young S.K."/>
            <person name="Zeng Q."/>
            <person name="Gargeya S."/>
            <person name="Fitzgerald M."/>
            <person name="Haas B."/>
            <person name="Abouelleil A."/>
            <person name="Alvarado L."/>
            <person name="Arachchi H.M."/>
            <person name="Berlin A."/>
            <person name="Chapman S.B."/>
            <person name="Gearin G."/>
            <person name="Goldberg J."/>
            <person name="Griggs A."/>
            <person name="Gujja S."/>
            <person name="Hansen M."/>
            <person name="Heiman D."/>
            <person name="Howarth C."/>
            <person name="Larimer J."/>
            <person name="Lui A."/>
            <person name="MacDonald P.J.P."/>
            <person name="McCowen C."/>
            <person name="Montmayeur A."/>
            <person name="Murphy C."/>
            <person name="Neiman D."/>
            <person name="Pearson M."/>
            <person name="Priest M."/>
            <person name="Roberts A."/>
            <person name="Saif S."/>
            <person name="Shea T."/>
            <person name="Sisk P."/>
            <person name="Stolte C."/>
            <person name="Sykes S."/>
            <person name="Wortman J."/>
            <person name="Nusbaum C."/>
            <person name="Birren B."/>
        </authorList>
    </citation>
    <scope>NUCLEOTIDE SEQUENCE [LARGE SCALE GENOMIC DNA]</scope>
    <source>
        <strain evidence="4 5">CL03T12C61</strain>
    </source>
</reference>
<dbReference type="Gene3D" id="2.60.40.1120">
    <property type="entry name" value="Carboxypeptidase-like, regulatory domain"/>
    <property type="match status" value="1"/>
</dbReference>
<organism evidence="4 5">
    <name type="scientific">Bacteroides caccae CL03T12C61</name>
    <dbReference type="NCBI Taxonomy" id="997873"/>
    <lineage>
        <taxon>Bacteria</taxon>
        <taxon>Pseudomonadati</taxon>
        <taxon>Bacteroidota</taxon>
        <taxon>Bacteroidia</taxon>
        <taxon>Bacteroidales</taxon>
        <taxon>Bacteroidaceae</taxon>
        <taxon>Bacteroides</taxon>
    </lineage>
</organism>
<dbReference type="Proteomes" id="UP000002965">
    <property type="component" value="Unassembled WGS sequence"/>
</dbReference>
<dbReference type="FunFam" id="2.170.130.10:FF:000003">
    <property type="entry name" value="SusC/RagA family TonB-linked outer membrane protein"/>
    <property type="match status" value="1"/>
</dbReference>
<dbReference type="InterPro" id="IPR023997">
    <property type="entry name" value="TonB-dep_OMP_SusC/RagA_CS"/>
</dbReference>
<dbReference type="PATRIC" id="fig|997873.3.peg.3424"/>
<dbReference type="FunFam" id="2.60.40.1120:FF:000003">
    <property type="entry name" value="Outer membrane protein Omp121"/>
    <property type="match status" value="1"/>
</dbReference>
<protein>
    <submittedName>
        <fullName evidence="4">SusC/RagA family TonB-linked outer membrane protein</fullName>
    </submittedName>
</protein>
<dbReference type="PROSITE" id="PS52016">
    <property type="entry name" value="TONB_DEPENDENT_REC_3"/>
    <property type="match status" value="1"/>
</dbReference>
<dbReference type="InterPro" id="IPR023996">
    <property type="entry name" value="TonB-dep_OMP_SusC/RagA"/>
</dbReference>